<dbReference type="GO" id="GO:0030246">
    <property type="term" value="F:carbohydrate binding"/>
    <property type="evidence" value="ECO:0007669"/>
    <property type="project" value="UniProtKB-KW"/>
</dbReference>
<reference evidence="6" key="1">
    <citation type="journal article" date="2018" name="Nat. Microbiol.">
        <title>Leveraging single-cell genomics to expand the fungal tree of life.</title>
        <authorList>
            <person name="Ahrendt S.R."/>
            <person name="Quandt C.A."/>
            <person name="Ciobanu D."/>
            <person name="Clum A."/>
            <person name="Salamov A."/>
            <person name="Andreopoulos B."/>
            <person name="Cheng J.F."/>
            <person name="Woyke T."/>
            <person name="Pelin A."/>
            <person name="Henrissat B."/>
            <person name="Reynolds N.K."/>
            <person name="Benny G.L."/>
            <person name="Smith M.E."/>
            <person name="James T.Y."/>
            <person name="Grigoriev I.V."/>
        </authorList>
    </citation>
    <scope>NUCLEOTIDE SEQUENCE [LARGE SCALE GENOMIC DNA]</scope>
</reference>
<dbReference type="Gene3D" id="2.60.120.200">
    <property type="match status" value="1"/>
</dbReference>
<feature type="region of interest" description="Disordered" evidence="2">
    <location>
        <begin position="17"/>
        <end position="44"/>
    </location>
</feature>
<accession>A0A4P9VXI1</accession>
<feature type="chain" id="PRO_5020674481" evidence="3">
    <location>
        <begin position="17"/>
        <end position="318"/>
    </location>
</feature>
<dbReference type="GO" id="GO:0004553">
    <property type="term" value="F:hydrolase activity, hydrolyzing O-glycosyl compounds"/>
    <property type="evidence" value="ECO:0007669"/>
    <property type="project" value="InterPro"/>
</dbReference>
<dbReference type="InterPro" id="IPR013320">
    <property type="entry name" value="ConA-like_dom_sf"/>
</dbReference>
<evidence type="ECO:0000256" key="3">
    <source>
        <dbReference type="SAM" id="SignalP"/>
    </source>
</evidence>
<keyword evidence="5" id="KW-0430">Lectin</keyword>
<gene>
    <name evidence="5" type="ORF">BDK51DRAFT_38995</name>
</gene>
<dbReference type="Proteomes" id="UP000269721">
    <property type="component" value="Unassembled WGS sequence"/>
</dbReference>
<dbReference type="InterPro" id="IPR050546">
    <property type="entry name" value="Glycosyl_Hydrlase_16"/>
</dbReference>
<dbReference type="GO" id="GO:0005975">
    <property type="term" value="P:carbohydrate metabolic process"/>
    <property type="evidence" value="ECO:0007669"/>
    <property type="project" value="InterPro"/>
</dbReference>
<evidence type="ECO:0000313" key="5">
    <source>
        <dbReference type="EMBL" id="RKO84439.1"/>
    </source>
</evidence>
<evidence type="ECO:0000313" key="6">
    <source>
        <dbReference type="Proteomes" id="UP000269721"/>
    </source>
</evidence>
<dbReference type="EMBL" id="ML000099">
    <property type="protein sequence ID" value="RKO84439.1"/>
    <property type="molecule type" value="Genomic_DNA"/>
</dbReference>
<dbReference type="PROSITE" id="PS51762">
    <property type="entry name" value="GH16_2"/>
    <property type="match status" value="1"/>
</dbReference>
<dbReference type="Pfam" id="PF00722">
    <property type="entry name" value="Glyco_hydro_16"/>
    <property type="match status" value="1"/>
</dbReference>
<keyword evidence="6" id="KW-1185">Reference proteome</keyword>
<organism evidence="5 6">
    <name type="scientific">Blyttiomyces helicus</name>
    <dbReference type="NCBI Taxonomy" id="388810"/>
    <lineage>
        <taxon>Eukaryota</taxon>
        <taxon>Fungi</taxon>
        <taxon>Fungi incertae sedis</taxon>
        <taxon>Chytridiomycota</taxon>
        <taxon>Chytridiomycota incertae sedis</taxon>
        <taxon>Chytridiomycetes</taxon>
        <taxon>Chytridiomycetes incertae sedis</taxon>
        <taxon>Blyttiomyces</taxon>
    </lineage>
</organism>
<dbReference type="InterPro" id="IPR000757">
    <property type="entry name" value="Beta-glucanase-like"/>
</dbReference>
<protein>
    <submittedName>
        <fullName evidence="5">Concanavalin A-like lectin/glucanase domain-containing protein</fullName>
    </submittedName>
</protein>
<feature type="domain" description="GH16" evidence="4">
    <location>
        <begin position="29"/>
        <end position="311"/>
    </location>
</feature>
<evidence type="ECO:0000259" key="4">
    <source>
        <dbReference type="PROSITE" id="PS51762"/>
    </source>
</evidence>
<feature type="signal peptide" evidence="3">
    <location>
        <begin position="1"/>
        <end position="16"/>
    </location>
</feature>
<dbReference type="SUPFAM" id="SSF49899">
    <property type="entry name" value="Concanavalin A-like lectins/glucanases"/>
    <property type="match status" value="1"/>
</dbReference>
<name>A0A4P9VXI1_9FUNG</name>
<evidence type="ECO:0000256" key="1">
    <source>
        <dbReference type="ARBA" id="ARBA00006865"/>
    </source>
</evidence>
<dbReference type="PANTHER" id="PTHR10963">
    <property type="entry name" value="GLYCOSYL HYDROLASE-RELATED"/>
    <property type="match status" value="1"/>
</dbReference>
<evidence type="ECO:0000256" key="2">
    <source>
        <dbReference type="SAM" id="MobiDB-lite"/>
    </source>
</evidence>
<dbReference type="OrthoDB" id="4781at2759"/>
<dbReference type="AlphaFoldDB" id="A0A4P9VXI1"/>
<proteinExistence type="inferred from homology"/>
<sequence>MRSNLLALIGASTVIAAPSSSRPGSGQAAPVHVAPRPTQPSGPAKHVPFIPRILQSDKCLVFKDDFDTLRTSVWQHANTLRGGGNFEFEWYIWCSWDRKGNDPPSLCTGNAFFGCSRTSGNGNIINPIQSAQIRTAESVNIKFGRVEVRAKPKGDWIWLEYGKWPASGEIDIMESRGNVDYPCAAGAAYALSIPPSYSNIFAHASFFSFNLTHQTFQLPEGTFADDFHVFGLEWTAESITTYTYVDDVTVLHVPLNEFRKFGDFPPALNDPWMGGSSAAPFNQEFYLVRTAFFLYAEGGVNEVNQTCLTFPNLKILIL</sequence>
<comment type="similarity">
    <text evidence="1">Belongs to the glycosyl hydrolase 16 family.</text>
</comment>
<keyword evidence="3" id="KW-0732">Signal</keyword>
<dbReference type="PANTHER" id="PTHR10963:SF55">
    <property type="entry name" value="GLYCOSIDE HYDROLASE FAMILY 16 PROTEIN"/>
    <property type="match status" value="1"/>
</dbReference>